<dbReference type="GO" id="GO:0050661">
    <property type="term" value="F:NADP binding"/>
    <property type="evidence" value="ECO:0007669"/>
    <property type="project" value="InterPro"/>
</dbReference>
<dbReference type="Pfam" id="PF00724">
    <property type="entry name" value="Oxidored_FMN"/>
    <property type="match status" value="1"/>
</dbReference>
<keyword evidence="5" id="KW-0560">Oxidoreductase</keyword>
<dbReference type="GO" id="GO:0010181">
    <property type="term" value="F:FMN binding"/>
    <property type="evidence" value="ECO:0007669"/>
    <property type="project" value="InterPro"/>
</dbReference>
<dbReference type="SUPFAM" id="SSF51395">
    <property type="entry name" value="FMN-linked oxidoreductases"/>
    <property type="match status" value="1"/>
</dbReference>
<evidence type="ECO:0000256" key="4">
    <source>
        <dbReference type="ARBA" id="ARBA00022857"/>
    </source>
</evidence>
<dbReference type="Gene3D" id="3.20.20.70">
    <property type="entry name" value="Aldolase class I"/>
    <property type="match status" value="1"/>
</dbReference>
<dbReference type="GO" id="GO:0003959">
    <property type="term" value="F:NADPH dehydrogenase activity"/>
    <property type="evidence" value="ECO:0007669"/>
    <property type="project" value="InterPro"/>
</dbReference>
<name>A0A410WUE8_9BACL</name>
<dbReference type="PANTHER" id="PTHR43303">
    <property type="entry name" value="NADPH DEHYDROGENASE C23G7.10C-RELATED"/>
    <property type="match status" value="1"/>
</dbReference>
<evidence type="ECO:0000313" key="8">
    <source>
        <dbReference type="EMBL" id="QAV17897.1"/>
    </source>
</evidence>
<dbReference type="InterPro" id="IPR013785">
    <property type="entry name" value="Aldolase_TIM"/>
</dbReference>
<evidence type="ECO:0000256" key="3">
    <source>
        <dbReference type="ARBA" id="ARBA00022643"/>
    </source>
</evidence>
<dbReference type="AlphaFoldDB" id="A0A410WUE8"/>
<evidence type="ECO:0000313" key="9">
    <source>
        <dbReference type="Proteomes" id="UP000288943"/>
    </source>
</evidence>
<evidence type="ECO:0000256" key="2">
    <source>
        <dbReference type="ARBA" id="ARBA00022630"/>
    </source>
</evidence>
<dbReference type="KEGG" id="pchi:PC41400_09540"/>
<keyword evidence="10" id="KW-1185">Reference proteome</keyword>
<protein>
    <submittedName>
        <fullName evidence="8">NADH:flavin oxidoreductase</fullName>
    </submittedName>
    <submittedName>
        <fullName evidence="7">tRNA-dihydrouridine synthase</fullName>
    </submittedName>
</protein>
<dbReference type="Proteomes" id="UP000288943">
    <property type="component" value="Chromosome"/>
</dbReference>
<dbReference type="PANTHER" id="PTHR43303:SF4">
    <property type="entry name" value="NADPH DEHYDROGENASE C23G7.10C-RELATED"/>
    <property type="match status" value="1"/>
</dbReference>
<organism evidence="8 9">
    <name type="scientific">Paenibacillus chitinolyticus</name>
    <dbReference type="NCBI Taxonomy" id="79263"/>
    <lineage>
        <taxon>Bacteria</taxon>
        <taxon>Bacillati</taxon>
        <taxon>Bacillota</taxon>
        <taxon>Bacilli</taxon>
        <taxon>Bacillales</taxon>
        <taxon>Paenibacillaceae</taxon>
        <taxon>Paenibacillus</taxon>
    </lineage>
</organism>
<dbReference type="GeneID" id="95375049"/>
<gene>
    <name evidence="7" type="ORF">M5X16_04450</name>
    <name evidence="8" type="ORF">PC41400_09540</name>
</gene>
<dbReference type="OrthoDB" id="9772736at2"/>
<dbReference type="EMBL" id="CP026520">
    <property type="protein sequence ID" value="QAV17897.1"/>
    <property type="molecule type" value="Genomic_DNA"/>
</dbReference>
<dbReference type="InterPro" id="IPR001155">
    <property type="entry name" value="OxRdtase_FMN_N"/>
</dbReference>
<feature type="domain" description="NADH:flavin oxidoreductase/NADH oxidase N-terminal" evidence="6">
    <location>
        <begin position="6"/>
        <end position="320"/>
    </location>
</feature>
<evidence type="ECO:0000313" key="7">
    <source>
        <dbReference type="EMBL" id="MCY9595027.1"/>
    </source>
</evidence>
<comment type="cofactor">
    <cofactor evidence="1">
        <name>FMN</name>
        <dbReference type="ChEBI" id="CHEBI:58210"/>
    </cofactor>
</comment>
<dbReference type="InterPro" id="IPR044152">
    <property type="entry name" value="YqjM-like"/>
</dbReference>
<evidence type="ECO:0000256" key="5">
    <source>
        <dbReference type="ARBA" id="ARBA00023002"/>
    </source>
</evidence>
<dbReference type="Proteomes" id="UP001527202">
    <property type="component" value="Unassembled WGS sequence"/>
</dbReference>
<reference evidence="7 10" key="2">
    <citation type="submission" date="2022-05" db="EMBL/GenBank/DDBJ databases">
        <title>Genome Sequencing of Bee-Associated Microbes.</title>
        <authorList>
            <person name="Dunlap C."/>
        </authorList>
    </citation>
    <scope>NUCLEOTIDE SEQUENCE [LARGE SCALE GENOMIC DNA]</scope>
    <source>
        <strain evidence="7 10">NRRL B-23120</strain>
    </source>
</reference>
<evidence type="ECO:0000259" key="6">
    <source>
        <dbReference type="Pfam" id="PF00724"/>
    </source>
</evidence>
<keyword evidence="4" id="KW-0521">NADP</keyword>
<keyword evidence="3" id="KW-0288">FMN</keyword>
<accession>A0A410WUE8</accession>
<dbReference type="RefSeq" id="WP_042230973.1">
    <property type="nucleotide sequence ID" value="NZ_CP026520.1"/>
</dbReference>
<reference evidence="8 9" key="1">
    <citation type="submission" date="2018-01" db="EMBL/GenBank/DDBJ databases">
        <title>The whole genome sequencing and assembly of Paenibacillus chitinolyticus KCCM 41400 strain.</title>
        <authorList>
            <person name="Kim J.-Y."/>
            <person name="Park M.-K."/>
            <person name="Lee Y.-J."/>
            <person name="Yi H."/>
            <person name="Bahn Y.-S."/>
            <person name="Kim J.F."/>
            <person name="Lee D.-W."/>
        </authorList>
    </citation>
    <scope>NUCLEOTIDE SEQUENCE [LARGE SCALE GENOMIC DNA]</scope>
    <source>
        <strain evidence="8 9">KCCM 41400</strain>
    </source>
</reference>
<evidence type="ECO:0000313" key="10">
    <source>
        <dbReference type="Proteomes" id="UP001527202"/>
    </source>
</evidence>
<sequence>MTRTLNDPITIGGIPLKNRLIMAPLQQYKGTPEAFAAAHHIEHYGRRAKHVGLIVLESTAVSSNGRLWANDIGIYTDRHVEALRKVTDAVHAHNTPVFIQLSHGGRKSSPEVTTTLVAPSAIAFDEQYGMPQELSAEGIHNIIQEYRMAAKRSKEAGFDGIELHAAHGFLIHQFLSPLSNKRTDAYGGSSENRARFLKEVLAAVRGEVGRNYPVIVRISATDYSEGGLIPEEWARMLKPLESELDAIHVSTGGIIPVQPSDVYTAYQLPHAAAIKQHFKIPVIAVGQIYTRSLADRILEDGLADVIAIGRPLLEDPDYAEGMLTVREVSV</sequence>
<proteinExistence type="predicted"/>
<evidence type="ECO:0000256" key="1">
    <source>
        <dbReference type="ARBA" id="ARBA00001917"/>
    </source>
</evidence>
<keyword evidence="2" id="KW-0285">Flavoprotein</keyword>
<dbReference type="EMBL" id="JAMDMJ010000004">
    <property type="protein sequence ID" value="MCY9595027.1"/>
    <property type="molecule type" value="Genomic_DNA"/>
</dbReference>